<gene>
    <name evidence="8" type="primary">rmlD_1</name>
    <name evidence="8" type="ORF">Pan181_31230</name>
</gene>
<evidence type="ECO:0000256" key="3">
    <source>
        <dbReference type="ARBA" id="ARBA00012929"/>
    </source>
</evidence>
<dbReference type="EC" id="1.1.1.133" evidence="3 6"/>
<comment type="similarity">
    <text evidence="2 6">Belongs to the dTDP-4-dehydrorhamnose reductase family.</text>
</comment>
<dbReference type="PANTHER" id="PTHR10491:SF4">
    <property type="entry name" value="METHIONINE ADENOSYLTRANSFERASE 2 SUBUNIT BETA"/>
    <property type="match status" value="1"/>
</dbReference>
<dbReference type="AlphaFoldDB" id="A0A518AQB3"/>
<dbReference type="KEGG" id="amuc:Pan181_31230"/>
<dbReference type="NCBIfam" id="TIGR01214">
    <property type="entry name" value="rmlD"/>
    <property type="match status" value="1"/>
</dbReference>
<name>A0A518AQB3_9BACT</name>
<dbReference type="OrthoDB" id="9803892at2"/>
<evidence type="ECO:0000256" key="1">
    <source>
        <dbReference type="ARBA" id="ARBA00004781"/>
    </source>
</evidence>
<dbReference type="Gene3D" id="3.90.25.10">
    <property type="entry name" value="UDP-galactose 4-epimerase, domain 1"/>
    <property type="match status" value="1"/>
</dbReference>
<proteinExistence type="inferred from homology"/>
<evidence type="ECO:0000256" key="4">
    <source>
        <dbReference type="ARBA" id="ARBA00017099"/>
    </source>
</evidence>
<comment type="pathway">
    <text evidence="1 6">Carbohydrate biosynthesis; dTDP-L-rhamnose biosynthesis.</text>
</comment>
<dbReference type="SUPFAM" id="SSF51735">
    <property type="entry name" value="NAD(P)-binding Rossmann-fold domains"/>
    <property type="match status" value="1"/>
</dbReference>
<reference evidence="8 9" key="1">
    <citation type="submission" date="2019-02" db="EMBL/GenBank/DDBJ databases">
        <title>Deep-cultivation of Planctomycetes and their phenomic and genomic characterization uncovers novel biology.</title>
        <authorList>
            <person name="Wiegand S."/>
            <person name="Jogler M."/>
            <person name="Boedeker C."/>
            <person name="Pinto D."/>
            <person name="Vollmers J."/>
            <person name="Rivas-Marin E."/>
            <person name="Kohn T."/>
            <person name="Peeters S.H."/>
            <person name="Heuer A."/>
            <person name="Rast P."/>
            <person name="Oberbeckmann S."/>
            <person name="Bunk B."/>
            <person name="Jeske O."/>
            <person name="Meyerdierks A."/>
            <person name="Storesund J.E."/>
            <person name="Kallscheuer N."/>
            <person name="Luecker S."/>
            <person name="Lage O.M."/>
            <person name="Pohl T."/>
            <person name="Merkel B.J."/>
            <person name="Hornburger P."/>
            <person name="Mueller R.-W."/>
            <person name="Bruemmer F."/>
            <person name="Labrenz M."/>
            <person name="Spormann A.M."/>
            <person name="Op den Camp H."/>
            <person name="Overmann J."/>
            <person name="Amann R."/>
            <person name="Jetten M.S.M."/>
            <person name="Mascher T."/>
            <person name="Medema M.H."/>
            <person name="Devos D.P."/>
            <person name="Kaster A.-K."/>
            <person name="Ovreas L."/>
            <person name="Rohde M."/>
            <person name="Galperin M.Y."/>
            <person name="Jogler C."/>
        </authorList>
    </citation>
    <scope>NUCLEOTIDE SEQUENCE [LARGE SCALE GENOMIC DNA]</scope>
    <source>
        <strain evidence="8 9">Pan181</strain>
    </source>
</reference>
<keyword evidence="6 8" id="KW-0560">Oxidoreductase</keyword>
<evidence type="ECO:0000256" key="2">
    <source>
        <dbReference type="ARBA" id="ARBA00010944"/>
    </source>
</evidence>
<accession>A0A518AQB3</accession>
<evidence type="ECO:0000259" key="7">
    <source>
        <dbReference type="Pfam" id="PF04321"/>
    </source>
</evidence>
<dbReference type="InterPro" id="IPR005913">
    <property type="entry name" value="dTDP_dehydrorham_reduct"/>
</dbReference>
<keyword evidence="9" id="KW-1185">Reference proteome</keyword>
<dbReference type="PANTHER" id="PTHR10491">
    <property type="entry name" value="DTDP-4-DEHYDRORHAMNOSE REDUCTASE"/>
    <property type="match status" value="1"/>
</dbReference>
<dbReference type="GO" id="GO:0008831">
    <property type="term" value="F:dTDP-4-dehydrorhamnose reductase activity"/>
    <property type="evidence" value="ECO:0007669"/>
    <property type="project" value="UniProtKB-EC"/>
</dbReference>
<dbReference type="EMBL" id="CP036278">
    <property type="protein sequence ID" value="QDU56911.1"/>
    <property type="molecule type" value="Genomic_DNA"/>
</dbReference>
<keyword evidence="6" id="KW-0521">NADP</keyword>
<protein>
    <recommendedName>
        <fullName evidence="4 6">dTDP-4-dehydrorhamnose reductase</fullName>
        <ecNumber evidence="3 6">1.1.1.133</ecNumber>
    </recommendedName>
</protein>
<dbReference type="CDD" id="cd05254">
    <property type="entry name" value="dTDP_HR_like_SDR_e"/>
    <property type="match status" value="1"/>
</dbReference>
<evidence type="ECO:0000256" key="6">
    <source>
        <dbReference type="RuleBase" id="RU364082"/>
    </source>
</evidence>
<comment type="catalytic activity">
    <reaction evidence="5">
        <text>dTDP-beta-L-rhamnose + NADP(+) = dTDP-4-dehydro-beta-L-rhamnose + NADPH + H(+)</text>
        <dbReference type="Rhea" id="RHEA:21796"/>
        <dbReference type="ChEBI" id="CHEBI:15378"/>
        <dbReference type="ChEBI" id="CHEBI:57510"/>
        <dbReference type="ChEBI" id="CHEBI:57783"/>
        <dbReference type="ChEBI" id="CHEBI:58349"/>
        <dbReference type="ChEBI" id="CHEBI:62830"/>
        <dbReference type="EC" id="1.1.1.133"/>
    </reaction>
</comment>
<dbReference type="InterPro" id="IPR029903">
    <property type="entry name" value="RmlD-like-bd"/>
</dbReference>
<dbReference type="GO" id="GO:0019305">
    <property type="term" value="P:dTDP-rhamnose biosynthetic process"/>
    <property type="evidence" value="ECO:0007669"/>
    <property type="project" value="UniProtKB-UniPathway"/>
</dbReference>
<dbReference type="UniPathway" id="UPA00124"/>
<feature type="domain" description="RmlD-like substrate binding" evidence="7">
    <location>
        <begin position="16"/>
        <end position="282"/>
    </location>
</feature>
<evidence type="ECO:0000256" key="5">
    <source>
        <dbReference type="ARBA" id="ARBA00048200"/>
    </source>
</evidence>
<evidence type="ECO:0000313" key="8">
    <source>
        <dbReference type="EMBL" id="QDU56911.1"/>
    </source>
</evidence>
<dbReference type="Pfam" id="PF04321">
    <property type="entry name" value="RmlD_sub_bind"/>
    <property type="match status" value="1"/>
</dbReference>
<dbReference type="Gene3D" id="3.40.50.720">
    <property type="entry name" value="NAD(P)-binding Rossmann-like Domain"/>
    <property type="match status" value="1"/>
</dbReference>
<organism evidence="8 9">
    <name type="scientific">Aeoliella mucimassa</name>
    <dbReference type="NCBI Taxonomy" id="2527972"/>
    <lineage>
        <taxon>Bacteria</taxon>
        <taxon>Pseudomonadati</taxon>
        <taxon>Planctomycetota</taxon>
        <taxon>Planctomycetia</taxon>
        <taxon>Pirellulales</taxon>
        <taxon>Lacipirellulaceae</taxon>
        <taxon>Aeoliella</taxon>
    </lineage>
</organism>
<evidence type="ECO:0000313" key="9">
    <source>
        <dbReference type="Proteomes" id="UP000315750"/>
    </source>
</evidence>
<comment type="function">
    <text evidence="6">Catalyzes the reduction of dTDP-6-deoxy-L-lyxo-4-hexulose to yield dTDP-L-rhamnose.</text>
</comment>
<dbReference type="RefSeq" id="WP_145247725.1">
    <property type="nucleotide sequence ID" value="NZ_CP036278.1"/>
</dbReference>
<sequence>MTNPSDSPIDSLPYQRILVTGVKGQLGTDLSLTLGEKCLGFDRDDFDLTEPSETREHLLRAAPDLVINTAAYTAVDKAEENESDCFAVNADAVANLAEVCEELACPLVQISTDYVFGGDKQRKTPYLEDDTPDPQGVYAKSKLAGEQAASTWREHLIVRTCGLYSVHPDGPIRGRNFCDTMLSLGRNNTPLRVVDDQWCTPTFVPHLSQMIFQLLARNERGVFHATADGQTTWFQLAKELFSAAGLDVELTPIPTSEYPTPAERPQYSVLASSKPLERPDWRLGCREYAALQSAS</sequence>
<dbReference type="Proteomes" id="UP000315750">
    <property type="component" value="Chromosome"/>
</dbReference>
<dbReference type="InterPro" id="IPR036291">
    <property type="entry name" value="NAD(P)-bd_dom_sf"/>
</dbReference>